<name>A0A6N2M896_SALVM</name>
<reference evidence="1" key="1">
    <citation type="submission" date="2019-03" db="EMBL/GenBank/DDBJ databases">
        <authorList>
            <person name="Mank J."/>
            <person name="Almeida P."/>
        </authorList>
    </citation>
    <scope>NUCLEOTIDE SEQUENCE</scope>
    <source>
        <strain evidence="1">78183</strain>
    </source>
</reference>
<evidence type="ECO:0000313" key="1">
    <source>
        <dbReference type="EMBL" id="VFU49871.1"/>
    </source>
</evidence>
<accession>A0A6N2M896</accession>
<sequence>MRIQMSEEEEVVASFGLVT</sequence>
<organism evidence="1">
    <name type="scientific">Salix viminalis</name>
    <name type="common">Common osier</name>
    <name type="synonym">Basket willow</name>
    <dbReference type="NCBI Taxonomy" id="40686"/>
    <lineage>
        <taxon>Eukaryota</taxon>
        <taxon>Viridiplantae</taxon>
        <taxon>Streptophyta</taxon>
        <taxon>Embryophyta</taxon>
        <taxon>Tracheophyta</taxon>
        <taxon>Spermatophyta</taxon>
        <taxon>Magnoliopsida</taxon>
        <taxon>eudicotyledons</taxon>
        <taxon>Gunneridae</taxon>
        <taxon>Pentapetalae</taxon>
        <taxon>rosids</taxon>
        <taxon>fabids</taxon>
        <taxon>Malpighiales</taxon>
        <taxon>Salicaceae</taxon>
        <taxon>Saliceae</taxon>
        <taxon>Salix</taxon>
    </lineage>
</organism>
<dbReference type="EMBL" id="CAADRP010001712">
    <property type="protein sequence ID" value="VFU49871.1"/>
    <property type="molecule type" value="Genomic_DNA"/>
</dbReference>
<proteinExistence type="predicted"/>
<protein>
    <submittedName>
        <fullName evidence="1">Uncharacterized protein</fullName>
    </submittedName>
</protein>
<dbReference type="AlphaFoldDB" id="A0A6N2M896"/>
<gene>
    <name evidence="1" type="ORF">SVIM_LOCUS330254</name>
</gene>